<reference evidence="12 13" key="1">
    <citation type="journal article" date="2024" name="IMA Fungus">
        <title>IMA Genome - F19 : A genome assembly and annotation guide to empower mycologists, including annotated draft genome sequences of Ceratocystis pirilliformis, Diaporthe australafricana, Fusarium ophioides, Paecilomyces lecythidis, and Sporothrix stenoceras.</title>
        <authorList>
            <person name="Aylward J."/>
            <person name="Wilson A.M."/>
            <person name="Visagie C.M."/>
            <person name="Spraker J."/>
            <person name="Barnes I."/>
            <person name="Buitendag C."/>
            <person name="Ceriani C."/>
            <person name="Del Mar Angel L."/>
            <person name="du Plessis D."/>
            <person name="Fuchs T."/>
            <person name="Gasser K."/>
            <person name="Kramer D."/>
            <person name="Li W."/>
            <person name="Munsamy K."/>
            <person name="Piso A."/>
            <person name="Price J.L."/>
            <person name="Sonnekus B."/>
            <person name="Thomas C."/>
            <person name="van der Nest A."/>
            <person name="van Dijk A."/>
            <person name="van Heerden A."/>
            <person name="van Vuuren N."/>
            <person name="Yilmaz N."/>
            <person name="Duong T.A."/>
            <person name="van der Merwe N.A."/>
            <person name="Wingfield M.J."/>
            <person name="Wingfield B.D."/>
        </authorList>
    </citation>
    <scope>NUCLEOTIDE SEQUENCE [LARGE SCALE GENOMIC DNA]</scope>
    <source>
        <strain evidence="12 13">CMW 18300</strain>
    </source>
</reference>
<dbReference type="EMBL" id="JAWRVE010000130">
    <property type="protein sequence ID" value="KAL1855357.1"/>
    <property type="molecule type" value="Genomic_DNA"/>
</dbReference>
<keyword evidence="5 10" id="KW-0812">Transmembrane</keyword>
<name>A0ABR3W7Y8_9PEZI</name>
<keyword evidence="9" id="KW-0325">Glycoprotein</keyword>
<evidence type="ECO:0000256" key="1">
    <source>
        <dbReference type="ARBA" id="ARBA00002512"/>
    </source>
</evidence>
<evidence type="ECO:0000256" key="3">
    <source>
        <dbReference type="ARBA" id="ARBA00010780"/>
    </source>
</evidence>
<feature type="transmembrane region" description="Helical" evidence="10">
    <location>
        <begin position="623"/>
        <end position="646"/>
    </location>
</feature>
<comment type="caution">
    <text evidence="12">The sequence shown here is derived from an EMBL/GenBank/DDBJ whole genome shotgun (WGS) entry which is preliminary data.</text>
</comment>
<dbReference type="PANTHER" id="PTHR31030">
    <property type="entry name" value="PLASMA MEMBRANE FUSION PROTEIN PRM1"/>
    <property type="match status" value="1"/>
</dbReference>
<evidence type="ECO:0000256" key="2">
    <source>
        <dbReference type="ARBA" id="ARBA00004651"/>
    </source>
</evidence>
<protein>
    <recommendedName>
        <fullName evidence="10">Plasma membrane fusion protein PRM1</fullName>
    </recommendedName>
</protein>
<dbReference type="PANTHER" id="PTHR31030:SF1">
    <property type="entry name" value="PLASMA MEMBRANE FUSION PROTEIN PRM1"/>
    <property type="match status" value="1"/>
</dbReference>
<feature type="transmembrane region" description="Helical" evidence="10">
    <location>
        <begin position="340"/>
        <end position="360"/>
    </location>
</feature>
<accession>A0ABR3W7Y8</accession>
<evidence type="ECO:0000256" key="10">
    <source>
        <dbReference type="RuleBase" id="RU366035"/>
    </source>
</evidence>
<feature type="transmembrane region" description="Helical" evidence="10">
    <location>
        <begin position="412"/>
        <end position="437"/>
    </location>
</feature>
<evidence type="ECO:0000256" key="4">
    <source>
        <dbReference type="ARBA" id="ARBA00022475"/>
    </source>
</evidence>
<keyword evidence="7 10" id="KW-1133">Transmembrane helix</keyword>
<evidence type="ECO:0000256" key="11">
    <source>
        <dbReference type="SAM" id="MobiDB-lite"/>
    </source>
</evidence>
<comment type="function">
    <text evidence="1 10">Involved in cell fusion during mating by stabilizing the plasma membrane fusion event.</text>
</comment>
<feature type="compositionally biased region" description="Basic and acidic residues" evidence="11">
    <location>
        <begin position="695"/>
        <end position="704"/>
    </location>
</feature>
<proteinExistence type="inferred from homology"/>
<comment type="caution">
    <text evidence="10">Lacks conserved residue(s) required for the propagation of feature annotation.</text>
</comment>
<comment type="subcellular location">
    <subcellularLocation>
        <location evidence="2 10">Cell membrane</location>
        <topology evidence="2 10">Multi-pass membrane protein</topology>
    </subcellularLocation>
</comment>
<evidence type="ECO:0000313" key="13">
    <source>
        <dbReference type="Proteomes" id="UP001583177"/>
    </source>
</evidence>
<evidence type="ECO:0000256" key="7">
    <source>
        <dbReference type="ARBA" id="ARBA00022989"/>
    </source>
</evidence>
<evidence type="ECO:0000256" key="6">
    <source>
        <dbReference type="ARBA" id="ARBA00022971"/>
    </source>
</evidence>
<dbReference type="Proteomes" id="UP001583177">
    <property type="component" value="Unassembled WGS sequence"/>
</dbReference>
<dbReference type="InterPro" id="IPR026777">
    <property type="entry name" value="PRM1"/>
</dbReference>
<comment type="similarity">
    <text evidence="3 10">Belongs to the PRM1 family.</text>
</comment>
<keyword evidence="4 10" id="KW-1003">Cell membrane</keyword>
<evidence type="ECO:0000256" key="5">
    <source>
        <dbReference type="ARBA" id="ARBA00022692"/>
    </source>
</evidence>
<keyword evidence="8 10" id="KW-0472">Membrane</keyword>
<feature type="region of interest" description="Disordered" evidence="11">
    <location>
        <begin position="1"/>
        <end position="46"/>
    </location>
</feature>
<gene>
    <name evidence="12" type="primary">PRM1</name>
    <name evidence="12" type="ORF">Daus18300_011075</name>
</gene>
<keyword evidence="13" id="KW-1185">Reference proteome</keyword>
<sequence>MLFSRRSEPQNPLRQASWPVLPPSLRHGPLEVDEDKEHAEAQPLAQPHYNHGAVTPWLGLRSRLSQVPMNRWTVLLLLLLARLLISLSGLNTNLVTARTQALSACTKVEDVGSSMASMPHYLSVGVNRMAADGITKAVQGMVEILMMVLTGVQQLILFFIEFEIGTFLCLSTAIAQAVLEVGEFAIKSTTELLNDAIETVAHDLKSAAGKVTKALDDIRKALKWVPGSDQIEELIPDTSGLENDMNQLGGLQIDASKVIGHMADLEKDIDYDNIKNMAEEAIAIPFDMVKELLNESYGTWEFDHSVFPVAAKESLSFCSDDSALEGFFEVLFEIAANAKLIAIAALIALAILACAIMLCWETKRFNKELEKSQALSDREPMDVVYFAGRPATARTGAQLSEKLSKDPKRQLLIRWVVACATTYTALFVLTLAVTGAVSCLCQYGIMRVIQQEVPGLSARVGDFAGGVVTSLEKASTNWANDSNGIILGFQSDINDEMFGYVRNATDAANDTITQFNHLMQDGLDKAFGSVPQLDKFFKDIIKCLIGDKLDTVQEGLTWVNEKARVTFPLFPVDVFSAGANESISGDSNATTFLATPSSTVTDEITGAVNNVVDGLWTSIVQEALISVVLLLIYLAYVFFAVAQAAIQIAMRDRAHEDEGRQQSYTGSNRKSHSPTPGIPEMGGIGAVPEAQTEAVDNRHDDSHADQTSTKADYAEAQSRDRTSSPTPKHGYARQSSEYGWIQSPGR</sequence>
<keyword evidence="6 10" id="KW-0184">Conjugation</keyword>
<evidence type="ECO:0000313" key="12">
    <source>
        <dbReference type="EMBL" id="KAL1855357.1"/>
    </source>
</evidence>
<evidence type="ECO:0000256" key="8">
    <source>
        <dbReference type="ARBA" id="ARBA00023136"/>
    </source>
</evidence>
<feature type="region of interest" description="Disordered" evidence="11">
    <location>
        <begin position="657"/>
        <end position="746"/>
    </location>
</feature>
<evidence type="ECO:0000256" key="9">
    <source>
        <dbReference type="ARBA" id="ARBA00023180"/>
    </source>
</evidence>
<organism evidence="12 13">
    <name type="scientific">Diaporthe australafricana</name>
    <dbReference type="NCBI Taxonomy" id="127596"/>
    <lineage>
        <taxon>Eukaryota</taxon>
        <taxon>Fungi</taxon>
        <taxon>Dikarya</taxon>
        <taxon>Ascomycota</taxon>
        <taxon>Pezizomycotina</taxon>
        <taxon>Sordariomycetes</taxon>
        <taxon>Sordariomycetidae</taxon>
        <taxon>Diaporthales</taxon>
        <taxon>Diaporthaceae</taxon>
        <taxon>Diaporthe</taxon>
    </lineage>
</organism>